<accession>A0A5B8YEG5</accession>
<dbReference type="AlphaFoldDB" id="A0A5B8YEG5"/>
<feature type="coiled-coil region" evidence="1">
    <location>
        <begin position="152"/>
        <end position="179"/>
    </location>
</feature>
<evidence type="ECO:0000256" key="1">
    <source>
        <dbReference type="SAM" id="Coils"/>
    </source>
</evidence>
<keyword evidence="3" id="KW-0732">Signal</keyword>
<dbReference type="RefSeq" id="WP_146830095.1">
    <property type="nucleotide sequence ID" value="NZ_CP042476.1"/>
</dbReference>
<keyword evidence="5" id="KW-1185">Reference proteome</keyword>
<name>A0A5B8YEG5_9FLAO</name>
<organism evidence="4 5">
    <name type="scientific">Antarcticibacterium arcticum</name>
    <dbReference type="NCBI Taxonomy" id="2585771"/>
    <lineage>
        <taxon>Bacteria</taxon>
        <taxon>Pseudomonadati</taxon>
        <taxon>Bacteroidota</taxon>
        <taxon>Flavobacteriia</taxon>
        <taxon>Flavobacteriales</taxon>
        <taxon>Flavobacteriaceae</taxon>
        <taxon>Antarcticibacterium</taxon>
    </lineage>
</organism>
<dbReference type="Gene3D" id="1.20.1170.10">
    <property type="match status" value="1"/>
</dbReference>
<evidence type="ECO:0000256" key="3">
    <source>
        <dbReference type="SAM" id="SignalP"/>
    </source>
</evidence>
<feature type="chain" id="PRO_5023121164" description="tRNA (Guanine-N1)-methyltransferase" evidence="3">
    <location>
        <begin position="21"/>
        <end position="194"/>
    </location>
</feature>
<feature type="coiled-coil region" evidence="1">
    <location>
        <begin position="73"/>
        <end position="107"/>
    </location>
</feature>
<dbReference type="OrthoDB" id="981213at2"/>
<keyword evidence="2" id="KW-1133">Transmembrane helix</keyword>
<dbReference type="Proteomes" id="UP000321954">
    <property type="component" value="Chromosome"/>
</dbReference>
<feature type="signal peptide" evidence="3">
    <location>
        <begin position="1"/>
        <end position="20"/>
    </location>
</feature>
<evidence type="ECO:0000256" key="2">
    <source>
        <dbReference type="SAM" id="Phobius"/>
    </source>
</evidence>
<gene>
    <name evidence="4" type="ORF">FK178_00885</name>
</gene>
<keyword evidence="1" id="KW-0175">Coiled coil</keyword>
<feature type="transmembrane region" description="Helical" evidence="2">
    <location>
        <begin position="123"/>
        <end position="143"/>
    </location>
</feature>
<protein>
    <recommendedName>
        <fullName evidence="6">tRNA (Guanine-N1)-methyltransferase</fullName>
    </recommendedName>
</protein>
<keyword evidence="2" id="KW-0472">Membrane</keyword>
<evidence type="ECO:0000313" key="5">
    <source>
        <dbReference type="Proteomes" id="UP000321954"/>
    </source>
</evidence>
<dbReference type="SUPFAM" id="SSF58100">
    <property type="entry name" value="Bacterial hemolysins"/>
    <property type="match status" value="1"/>
</dbReference>
<dbReference type="KEGG" id="anp:FK178_00885"/>
<keyword evidence="2" id="KW-0812">Transmembrane</keyword>
<evidence type="ECO:0000313" key="4">
    <source>
        <dbReference type="EMBL" id="QED36362.1"/>
    </source>
</evidence>
<proteinExistence type="predicted"/>
<reference evidence="4 5" key="1">
    <citation type="submission" date="2019-08" db="EMBL/GenBank/DDBJ databases">
        <title>Antarcticibacterium arcticum sp. nov., a bacterium isolated from marine sediment of the Canadian Beaufort Sea.</title>
        <authorList>
            <person name="Lee Y.M."/>
            <person name="Baek K."/>
            <person name="Lee D.-H."/>
            <person name="Shin S.C."/>
            <person name="Jin Y.K."/>
            <person name="Park Y."/>
        </authorList>
    </citation>
    <scope>NUCLEOTIDE SEQUENCE [LARGE SCALE GENOMIC DNA]</scope>
    <source>
        <strain evidence="4 5">PAMC 28998</strain>
    </source>
</reference>
<sequence length="194" mass="22544">MKKLLFFGILSVALNWNSVAQDTNSGLNPVEEDFTNLIERSNDYQGYKVVDYNELITLKNKTGQYFSTLNEDIITQKNTIDQQQDQINQLKDDLEATRLELEKVNADKDAITFLGMPFSKGGYMAFMWGIVALLVLALLFFIFRYRQSHSHTVEARNKLQSTEKEFDLYREKALEKEQRLGRLLQDERNKASDK</sequence>
<evidence type="ECO:0008006" key="6">
    <source>
        <dbReference type="Google" id="ProtNLM"/>
    </source>
</evidence>
<dbReference type="EMBL" id="CP042476">
    <property type="protein sequence ID" value="QED36362.1"/>
    <property type="molecule type" value="Genomic_DNA"/>
</dbReference>